<dbReference type="HOGENOM" id="CLU_031285_10_1_11"/>
<dbReference type="Proteomes" id="UP000001116">
    <property type="component" value="Chromosome"/>
</dbReference>
<evidence type="ECO:0000256" key="2">
    <source>
        <dbReference type="ARBA" id="ARBA00022448"/>
    </source>
</evidence>
<sequence>MRCESREPSRSRTGRFRAGLVTGLILPLAFGACTGGYDGTAAGAVSELRILDYYTSTTNNVPWERALDVCGRVVGVEIDRESVPVDALMQRVLQRSSSKTLPDVLMLDNPDVQQVAASGALTPLEDLGIDTTGVADGVLRASTYEGDLYGLQPVTNTVALFYNKKFLDAAGVVPPTTWEELEVASARLTQGDRYGFAMSNIGTFEGTWQFLPFMWSNGGDERNIDTPQTAAALQLVKDLMTSGSLSQSSVNWPQDEVTDHFIAGNAAMMINGPWSFPALERTAELEYGVVPIPAPRAGGEIVLPFGGEAWTVPQTGDEEKQEKAAELVQCLNRDDIEVELALRTGTVPTKPALADQIASRKPHFRAFTDQVPNLRARTGELGPDWPEAATRIHTAVQEALVGGMTPEDALEQAQNG</sequence>
<dbReference type="SUPFAM" id="SSF53850">
    <property type="entry name" value="Periplasmic binding protein-like II"/>
    <property type="match status" value="1"/>
</dbReference>
<dbReference type="Pfam" id="PF13416">
    <property type="entry name" value="SBP_bac_8"/>
    <property type="match status" value="1"/>
</dbReference>
<evidence type="ECO:0000313" key="5">
    <source>
        <dbReference type="Proteomes" id="UP000001116"/>
    </source>
</evidence>
<dbReference type="AlphaFoldDB" id="A6WB67"/>
<dbReference type="KEGG" id="kra:Krad_2582"/>
<dbReference type="PROSITE" id="PS51257">
    <property type="entry name" value="PROKAR_LIPOPROTEIN"/>
    <property type="match status" value="1"/>
</dbReference>
<dbReference type="eggNOG" id="COG1653">
    <property type="taxonomic scope" value="Bacteria"/>
</dbReference>
<name>A6WB67_KINRD</name>
<organism evidence="4 5">
    <name type="scientific">Kineococcus radiotolerans (strain ATCC BAA-149 / DSM 14245 / SRS30216)</name>
    <dbReference type="NCBI Taxonomy" id="266940"/>
    <lineage>
        <taxon>Bacteria</taxon>
        <taxon>Bacillati</taxon>
        <taxon>Actinomycetota</taxon>
        <taxon>Actinomycetes</taxon>
        <taxon>Kineosporiales</taxon>
        <taxon>Kineosporiaceae</taxon>
        <taxon>Kineococcus</taxon>
    </lineage>
</organism>
<dbReference type="GO" id="GO:0042956">
    <property type="term" value="P:maltodextrin transmembrane transport"/>
    <property type="evidence" value="ECO:0007669"/>
    <property type="project" value="TreeGrafter"/>
</dbReference>
<comment type="similarity">
    <text evidence="1">Belongs to the bacterial solute-binding protein 1 family.</text>
</comment>
<keyword evidence="2" id="KW-0813">Transport</keyword>
<proteinExistence type="inferred from homology"/>
<dbReference type="EMBL" id="CP000750">
    <property type="protein sequence ID" value="ABS04056.1"/>
    <property type="molecule type" value="Genomic_DNA"/>
</dbReference>
<keyword evidence="5" id="KW-1185">Reference proteome</keyword>
<dbReference type="GO" id="GO:0015768">
    <property type="term" value="P:maltose transport"/>
    <property type="evidence" value="ECO:0007669"/>
    <property type="project" value="TreeGrafter"/>
</dbReference>
<dbReference type="GO" id="GO:1901982">
    <property type="term" value="F:maltose binding"/>
    <property type="evidence" value="ECO:0007669"/>
    <property type="project" value="TreeGrafter"/>
</dbReference>
<dbReference type="PANTHER" id="PTHR30061">
    <property type="entry name" value="MALTOSE-BINDING PERIPLASMIC PROTEIN"/>
    <property type="match status" value="1"/>
</dbReference>
<dbReference type="STRING" id="266940.Krad_2582"/>
<reference evidence="5" key="1">
    <citation type="journal article" date="2008" name="PLoS ONE">
        <title>Survival in nuclear waste, extreme resistance, and potential applications gleaned from the genome sequence of Kineococcus radiotolerans SRS30216.</title>
        <authorList>
            <person name="Bagwell C.E."/>
            <person name="Bhat S."/>
            <person name="Hawkins G.M."/>
            <person name="Smith B.W."/>
            <person name="Biswas T."/>
            <person name="Hoover T.R."/>
            <person name="Saunders E."/>
            <person name="Han C.S."/>
            <person name="Tsodikov O.V."/>
            <person name="Shimkets L.J."/>
        </authorList>
    </citation>
    <scope>NUCLEOTIDE SEQUENCE [LARGE SCALE GENOMIC DNA]</scope>
    <source>
        <strain evidence="5">ATCC BAA-149 / DSM 14245 / SRS30216</strain>
    </source>
</reference>
<dbReference type="Gene3D" id="3.40.190.10">
    <property type="entry name" value="Periplasmic binding protein-like II"/>
    <property type="match status" value="2"/>
</dbReference>
<dbReference type="PANTHER" id="PTHR30061:SF50">
    <property type="entry name" value="MALTOSE_MALTODEXTRIN-BINDING PERIPLASMIC PROTEIN"/>
    <property type="match status" value="1"/>
</dbReference>
<keyword evidence="3" id="KW-0732">Signal</keyword>
<dbReference type="RefSeq" id="WP_012087716.1">
    <property type="nucleotide sequence ID" value="NC_009664.2"/>
</dbReference>
<accession>A6WB67</accession>
<dbReference type="GO" id="GO:0055052">
    <property type="term" value="C:ATP-binding cassette (ABC) transporter complex, substrate-binding subunit-containing"/>
    <property type="evidence" value="ECO:0007669"/>
    <property type="project" value="TreeGrafter"/>
</dbReference>
<evidence type="ECO:0000313" key="4">
    <source>
        <dbReference type="EMBL" id="ABS04056.1"/>
    </source>
</evidence>
<evidence type="ECO:0000256" key="1">
    <source>
        <dbReference type="ARBA" id="ARBA00008520"/>
    </source>
</evidence>
<protein>
    <submittedName>
        <fullName evidence="4">Extracellular solute-binding protein family 1</fullName>
    </submittedName>
</protein>
<dbReference type="InterPro" id="IPR006059">
    <property type="entry name" value="SBP"/>
</dbReference>
<gene>
    <name evidence="4" type="ordered locus">Krad_2582</name>
</gene>
<evidence type="ECO:0000256" key="3">
    <source>
        <dbReference type="ARBA" id="ARBA00022729"/>
    </source>
</evidence>